<keyword evidence="2" id="KW-1185">Reference proteome</keyword>
<feature type="non-terminal residue" evidence="1">
    <location>
        <position position="128"/>
    </location>
</feature>
<sequence length="128" mass="14461">MVKFALHFKAELENITDVGPSSEEYEWHFKVKCNNCKEINKNWVGVNQLASNAISGSRGSANFVMHCKFCKREGYAQFDNTSIKPYTIENTKGVKSNIVFNDIDLTSKEDWADYDEEAGVPVGISEIE</sequence>
<dbReference type="EMBL" id="CAJVPW010002326">
    <property type="protein sequence ID" value="CAG8503736.1"/>
    <property type="molecule type" value="Genomic_DNA"/>
</dbReference>
<protein>
    <submittedName>
        <fullName evidence="1">16862_t:CDS:1</fullName>
    </submittedName>
</protein>
<evidence type="ECO:0000313" key="2">
    <source>
        <dbReference type="Proteomes" id="UP000789366"/>
    </source>
</evidence>
<name>A0ACA9L0D6_9GLOM</name>
<accession>A0ACA9L0D6</accession>
<gene>
    <name evidence="1" type="ORF">SPELUC_LOCUS3137</name>
</gene>
<evidence type="ECO:0000313" key="1">
    <source>
        <dbReference type="EMBL" id="CAG8503736.1"/>
    </source>
</evidence>
<reference evidence="1" key="1">
    <citation type="submission" date="2021-06" db="EMBL/GenBank/DDBJ databases">
        <authorList>
            <person name="Kallberg Y."/>
            <person name="Tangrot J."/>
            <person name="Rosling A."/>
        </authorList>
    </citation>
    <scope>NUCLEOTIDE SEQUENCE</scope>
    <source>
        <strain evidence="1">28 12/20/2015</strain>
    </source>
</reference>
<organism evidence="1 2">
    <name type="scientific">Cetraspora pellucida</name>
    <dbReference type="NCBI Taxonomy" id="1433469"/>
    <lineage>
        <taxon>Eukaryota</taxon>
        <taxon>Fungi</taxon>
        <taxon>Fungi incertae sedis</taxon>
        <taxon>Mucoromycota</taxon>
        <taxon>Glomeromycotina</taxon>
        <taxon>Glomeromycetes</taxon>
        <taxon>Diversisporales</taxon>
        <taxon>Gigasporaceae</taxon>
        <taxon>Cetraspora</taxon>
    </lineage>
</organism>
<dbReference type="Proteomes" id="UP000789366">
    <property type="component" value="Unassembled WGS sequence"/>
</dbReference>
<comment type="caution">
    <text evidence="1">The sequence shown here is derived from an EMBL/GenBank/DDBJ whole genome shotgun (WGS) entry which is preliminary data.</text>
</comment>
<proteinExistence type="predicted"/>